<accession>A0A166WMC9</accession>
<evidence type="ECO:0000256" key="1">
    <source>
        <dbReference type="SAM" id="Phobius"/>
    </source>
</evidence>
<keyword evidence="1" id="KW-0472">Membrane</keyword>
<keyword evidence="3" id="KW-1185">Reference proteome</keyword>
<proteinExistence type="predicted"/>
<organism evidence="2 3">
    <name type="scientific">Athelia psychrophila</name>
    <dbReference type="NCBI Taxonomy" id="1759441"/>
    <lineage>
        <taxon>Eukaryota</taxon>
        <taxon>Fungi</taxon>
        <taxon>Dikarya</taxon>
        <taxon>Basidiomycota</taxon>
        <taxon>Agaricomycotina</taxon>
        <taxon>Agaricomycetes</taxon>
        <taxon>Agaricomycetidae</taxon>
        <taxon>Atheliales</taxon>
        <taxon>Atheliaceae</taxon>
        <taxon>Athelia</taxon>
    </lineage>
</organism>
<sequence>MYVRTHAYIQRSRRSTNQSLEEREAFLAIGDNHFLEAGGALIGFEIGFAGLAVWLAAWSAAPYSNLEKRLESRAATSRLAITPSGDLIQSGTTCASGSPHC</sequence>
<evidence type="ECO:0000313" key="2">
    <source>
        <dbReference type="EMBL" id="KZP33902.1"/>
    </source>
</evidence>
<gene>
    <name evidence="2" type="ORF">FIBSPDRAFT_208098</name>
</gene>
<reference evidence="2 3" key="1">
    <citation type="journal article" date="2016" name="Mol. Biol. Evol.">
        <title>Comparative Genomics of Early-Diverging Mushroom-Forming Fungi Provides Insights into the Origins of Lignocellulose Decay Capabilities.</title>
        <authorList>
            <person name="Nagy L.G."/>
            <person name="Riley R."/>
            <person name="Tritt A."/>
            <person name="Adam C."/>
            <person name="Daum C."/>
            <person name="Floudas D."/>
            <person name="Sun H."/>
            <person name="Yadav J.S."/>
            <person name="Pangilinan J."/>
            <person name="Larsson K.H."/>
            <person name="Matsuura K."/>
            <person name="Barry K."/>
            <person name="Labutti K."/>
            <person name="Kuo R."/>
            <person name="Ohm R.A."/>
            <person name="Bhattacharya S.S."/>
            <person name="Shirouzu T."/>
            <person name="Yoshinaga Y."/>
            <person name="Martin F.M."/>
            <person name="Grigoriev I.V."/>
            <person name="Hibbett D.S."/>
        </authorList>
    </citation>
    <scope>NUCLEOTIDE SEQUENCE [LARGE SCALE GENOMIC DNA]</scope>
    <source>
        <strain evidence="2 3">CBS 109695</strain>
    </source>
</reference>
<keyword evidence="1" id="KW-1133">Transmembrane helix</keyword>
<feature type="transmembrane region" description="Helical" evidence="1">
    <location>
        <begin position="40"/>
        <end position="61"/>
    </location>
</feature>
<dbReference type="AlphaFoldDB" id="A0A166WMC9"/>
<dbReference type="Proteomes" id="UP000076532">
    <property type="component" value="Unassembled WGS sequence"/>
</dbReference>
<dbReference type="EMBL" id="KV417481">
    <property type="protein sequence ID" value="KZP33902.1"/>
    <property type="molecule type" value="Genomic_DNA"/>
</dbReference>
<keyword evidence="1" id="KW-0812">Transmembrane</keyword>
<evidence type="ECO:0000313" key="3">
    <source>
        <dbReference type="Proteomes" id="UP000076532"/>
    </source>
</evidence>
<protein>
    <submittedName>
        <fullName evidence="2">Uncharacterized protein</fullName>
    </submittedName>
</protein>
<name>A0A166WMC9_9AGAM</name>